<organism evidence="1 2">
    <name type="scientific">Sphingomonas sediminicola</name>
    <dbReference type="NCBI Taxonomy" id="386874"/>
    <lineage>
        <taxon>Bacteria</taxon>
        <taxon>Pseudomonadati</taxon>
        <taxon>Pseudomonadota</taxon>
        <taxon>Alphaproteobacteria</taxon>
        <taxon>Sphingomonadales</taxon>
        <taxon>Sphingomonadaceae</taxon>
        <taxon>Sphingomonas</taxon>
    </lineage>
</organism>
<evidence type="ECO:0000313" key="2">
    <source>
        <dbReference type="Proteomes" id="UP000516105"/>
    </source>
</evidence>
<name>A0ABX6TBD2_9SPHN</name>
<protein>
    <submittedName>
        <fullName evidence="1">Uncharacterized protein</fullName>
    </submittedName>
</protein>
<keyword evidence="2" id="KW-1185">Reference proteome</keyword>
<gene>
    <name evidence="1" type="ORF">H9L14_05335</name>
</gene>
<dbReference type="Proteomes" id="UP000516105">
    <property type="component" value="Chromosome"/>
</dbReference>
<accession>A0ABX6TBD2</accession>
<evidence type="ECO:0000313" key="1">
    <source>
        <dbReference type="EMBL" id="QNP46558.1"/>
    </source>
</evidence>
<proteinExistence type="predicted"/>
<sequence>MARIDWQSLVKACADADIVVSERWLAKACAPRWLKLDRKALEQTGGVAIRLGQYSRVDKVSEHLGRHPWALTPKGKSAMPLGLVKGRR</sequence>
<dbReference type="EMBL" id="CP060782">
    <property type="protein sequence ID" value="QNP46558.1"/>
    <property type="molecule type" value="Genomic_DNA"/>
</dbReference>
<reference evidence="1 2" key="1">
    <citation type="submission" date="2020-08" db="EMBL/GenBank/DDBJ databases">
        <title>Genome sequence of Sphingomonas sediminicola KACC 15039T.</title>
        <authorList>
            <person name="Hyun D.-W."/>
            <person name="Bae J.-W."/>
        </authorList>
    </citation>
    <scope>NUCLEOTIDE SEQUENCE [LARGE SCALE GENOMIC DNA]</scope>
    <source>
        <strain evidence="1 2">KACC 15039</strain>
    </source>
</reference>